<keyword evidence="3 4" id="KW-0597">Phosphoprotein</keyword>
<dbReference type="RefSeq" id="WP_132256563.1">
    <property type="nucleotide sequence ID" value="NZ_SLZQ01000001.1"/>
</dbReference>
<feature type="modified residue" description="4-aspartylphosphate" evidence="4">
    <location>
        <position position="478"/>
    </location>
</feature>
<dbReference type="Gene3D" id="1.10.287.130">
    <property type="match status" value="1"/>
</dbReference>
<comment type="catalytic activity">
    <reaction evidence="1">
        <text>ATP + protein L-histidine = ADP + protein N-phospho-L-histidine.</text>
        <dbReference type="EC" id="2.7.13.3"/>
    </reaction>
</comment>
<dbReference type="EC" id="2.7.13.3" evidence="2"/>
<gene>
    <name evidence="7" type="ORF">EDC30_101269</name>
</gene>
<name>A0A4R3I2R5_PAULE</name>
<dbReference type="Pfam" id="PF02518">
    <property type="entry name" value="HATPase_c"/>
    <property type="match status" value="1"/>
</dbReference>
<evidence type="ECO:0000256" key="4">
    <source>
        <dbReference type="PROSITE-ProRule" id="PRU00169"/>
    </source>
</evidence>
<comment type="caution">
    <text evidence="7">The sequence shown here is derived from an EMBL/GenBank/DDBJ whole genome shotgun (WGS) entry which is preliminary data.</text>
</comment>
<dbReference type="SUPFAM" id="SSF52172">
    <property type="entry name" value="CheY-like"/>
    <property type="match status" value="2"/>
</dbReference>
<accession>A0A4R3I2R5</accession>
<dbReference type="PRINTS" id="PR00344">
    <property type="entry name" value="BCTRLSENSOR"/>
</dbReference>
<dbReference type="Gene3D" id="3.40.50.2300">
    <property type="match status" value="2"/>
</dbReference>
<dbReference type="InterPro" id="IPR003594">
    <property type="entry name" value="HATPase_dom"/>
</dbReference>
<feature type="domain" description="Response regulatory" evidence="6">
    <location>
        <begin position="12"/>
        <end position="129"/>
    </location>
</feature>
<dbReference type="SMART" id="SM00448">
    <property type="entry name" value="REC"/>
    <property type="match status" value="2"/>
</dbReference>
<dbReference type="Pfam" id="PF00072">
    <property type="entry name" value="Response_reg"/>
    <property type="match status" value="2"/>
</dbReference>
<sequence length="553" mass="60616">MQSTLLQALTPKVLLIDDQNLAAELVEGMLYGQEDIELKHLTDPLKAVETALAFNPSVILVDLVMPTISGFDVLHALRSCSSTVHVPTILLSSEDKPELKAKGFSAGANDYLVKWPDKQELIARVRYHSNAYSALLQRDHTFQSLQKSQEELLLKTHELAESQAALFQAQKIEAIGKLTGGVAHDFNNVLQIISSNLQLLKIENPGNEKMQHRISAALEGVKRGALLASQLLAFGRRQPLQPGAVDIGALLRGAHELLRRSLSASVTIETEIDEHLWPALVDGNRLENVILNLAINARDAMQGQGHLRIEAKNFIHDDVEIRKRFDLDFGEYVQISVSDTGPGMSEEVKSRAFEPFFTTKEYGEGTGLGLSMAYGFAKQSRGHIDIDSRVGHGTMVRLYLPRAVERSTDAAIPQSNDGADAHANPAATILVVEDEEAIRAATAEILRKSGYRTFEAAHAQEALDLLLAGTRIDLLFSDVIMPGPLRSTELAKRATELQPHIKVLFASGFVDERLLANGTLPPGVMLLGKPYSKEDLVAKVQEMLSTDRTAVRS</sequence>
<reference evidence="7 8" key="1">
    <citation type="submission" date="2019-03" db="EMBL/GenBank/DDBJ databases">
        <title>Genomic Encyclopedia of Type Strains, Phase IV (KMG-IV): sequencing the most valuable type-strain genomes for metagenomic binning, comparative biology and taxonomic classification.</title>
        <authorList>
            <person name="Goeker M."/>
        </authorList>
    </citation>
    <scope>NUCLEOTIDE SEQUENCE [LARGE SCALE GENOMIC DNA]</scope>
    <source>
        <strain evidence="7 8">DSM 7445</strain>
    </source>
</reference>
<dbReference type="PROSITE" id="PS50109">
    <property type="entry name" value="HIS_KIN"/>
    <property type="match status" value="1"/>
</dbReference>
<proteinExistence type="predicted"/>
<evidence type="ECO:0000259" key="6">
    <source>
        <dbReference type="PROSITE" id="PS50110"/>
    </source>
</evidence>
<feature type="domain" description="Response regulatory" evidence="6">
    <location>
        <begin position="428"/>
        <end position="544"/>
    </location>
</feature>
<protein>
    <recommendedName>
        <fullName evidence="2">histidine kinase</fullName>
        <ecNumber evidence="2">2.7.13.3</ecNumber>
    </recommendedName>
</protein>
<dbReference type="Proteomes" id="UP000295382">
    <property type="component" value="Unassembled WGS sequence"/>
</dbReference>
<evidence type="ECO:0000256" key="2">
    <source>
        <dbReference type="ARBA" id="ARBA00012438"/>
    </source>
</evidence>
<dbReference type="InterPro" id="IPR011006">
    <property type="entry name" value="CheY-like_superfamily"/>
</dbReference>
<dbReference type="PANTHER" id="PTHR43065:SF49">
    <property type="entry name" value="HISTIDINE KINASE"/>
    <property type="match status" value="1"/>
</dbReference>
<evidence type="ECO:0000313" key="8">
    <source>
        <dbReference type="Proteomes" id="UP000295382"/>
    </source>
</evidence>
<dbReference type="InterPro" id="IPR003661">
    <property type="entry name" value="HisK_dim/P_dom"/>
</dbReference>
<dbReference type="InterPro" id="IPR004358">
    <property type="entry name" value="Sig_transdc_His_kin-like_C"/>
</dbReference>
<feature type="modified residue" description="4-aspartylphosphate" evidence="4">
    <location>
        <position position="62"/>
    </location>
</feature>
<dbReference type="SMART" id="SM00387">
    <property type="entry name" value="HATPase_c"/>
    <property type="match status" value="1"/>
</dbReference>
<dbReference type="Gene3D" id="3.30.565.10">
    <property type="entry name" value="Histidine kinase-like ATPase, C-terminal domain"/>
    <property type="match status" value="1"/>
</dbReference>
<dbReference type="SUPFAM" id="SSF47384">
    <property type="entry name" value="Homodimeric domain of signal transducing histidine kinase"/>
    <property type="match status" value="1"/>
</dbReference>
<dbReference type="InterPro" id="IPR036890">
    <property type="entry name" value="HATPase_C_sf"/>
</dbReference>
<dbReference type="PROSITE" id="PS50110">
    <property type="entry name" value="RESPONSE_REGULATORY"/>
    <property type="match status" value="2"/>
</dbReference>
<dbReference type="PANTHER" id="PTHR43065">
    <property type="entry name" value="SENSOR HISTIDINE KINASE"/>
    <property type="match status" value="1"/>
</dbReference>
<dbReference type="EMBL" id="SLZQ01000001">
    <property type="protein sequence ID" value="TCS39313.1"/>
    <property type="molecule type" value="Genomic_DNA"/>
</dbReference>
<evidence type="ECO:0000256" key="1">
    <source>
        <dbReference type="ARBA" id="ARBA00000085"/>
    </source>
</evidence>
<dbReference type="SUPFAM" id="SSF55874">
    <property type="entry name" value="ATPase domain of HSP90 chaperone/DNA topoisomerase II/histidine kinase"/>
    <property type="match status" value="1"/>
</dbReference>
<evidence type="ECO:0000259" key="5">
    <source>
        <dbReference type="PROSITE" id="PS50109"/>
    </source>
</evidence>
<dbReference type="GO" id="GO:0000155">
    <property type="term" value="F:phosphorelay sensor kinase activity"/>
    <property type="evidence" value="ECO:0007669"/>
    <property type="project" value="InterPro"/>
</dbReference>
<dbReference type="OrthoDB" id="5389366at2"/>
<evidence type="ECO:0000256" key="3">
    <source>
        <dbReference type="ARBA" id="ARBA00022553"/>
    </source>
</evidence>
<organism evidence="7 8">
    <name type="scientific">Paucimonas lemoignei</name>
    <name type="common">Pseudomonas lemoignei</name>
    <dbReference type="NCBI Taxonomy" id="29443"/>
    <lineage>
        <taxon>Bacteria</taxon>
        <taxon>Pseudomonadati</taxon>
        <taxon>Pseudomonadota</taxon>
        <taxon>Betaproteobacteria</taxon>
        <taxon>Burkholderiales</taxon>
        <taxon>Burkholderiaceae</taxon>
        <taxon>Paucimonas</taxon>
    </lineage>
</organism>
<dbReference type="AlphaFoldDB" id="A0A4R3I2R5"/>
<dbReference type="CDD" id="cd00082">
    <property type="entry name" value="HisKA"/>
    <property type="match status" value="1"/>
</dbReference>
<feature type="domain" description="Histidine kinase" evidence="5">
    <location>
        <begin position="181"/>
        <end position="404"/>
    </location>
</feature>
<dbReference type="InterPro" id="IPR001789">
    <property type="entry name" value="Sig_transdc_resp-reg_receiver"/>
</dbReference>
<dbReference type="InterPro" id="IPR036097">
    <property type="entry name" value="HisK_dim/P_sf"/>
</dbReference>
<keyword evidence="8" id="KW-1185">Reference proteome</keyword>
<evidence type="ECO:0000313" key="7">
    <source>
        <dbReference type="EMBL" id="TCS39313.1"/>
    </source>
</evidence>
<dbReference type="InterPro" id="IPR005467">
    <property type="entry name" value="His_kinase_dom"/>
</dbReference>